<dbReference type="InterPro" id="IPR006121">
    <property type="entry name" value="HMA_dom"/>
</dbReference>
<evidence type="ECO:0000313" key="3">
    <source>
        <dbReference type="Proteomes" id="UP000754750"/>
    </source>
</evidence>
<dbReference type="SUPFAM" id="SSF55008">
    <property type="entry name" value="HMA, heavy metal-associated domain"/>
    <property type="match status" value="1"/>
</dbReference>
<sequence>MGEVMIVSKQSAYFKVPRLDGNHQIKKIKQGLDEIPGVLSVSANDQKDQVAVDYDSSGTNVSAIERHLRNMGVDAQLISNRDHTM</sequence>
<proteinExistence type="predicted"/>
<evidence type="ECO:0000313" key="2">
    <source>
        <dbReference type="EMBL" id="MBE6832478.1"/>
    </source>
</evidence>
<protein>
    <submittedName>
        <fullName evidence="2">Cation transporter</fullName>
    </submittedName>
</protein>
<name>A0A928KPQ4_9FIRM</name>
<dbReference type="EMBL" id="SVNY01000001">
    <property type="protein sequence ID" value="MBE6832478.1"/>
    <property type="molecule type" value="Genomic_DNA"/>
</dbReference>
<dbReference type="Pfam" id="PF00403">
    <property type="entry name" value="HMA"/>
    <property type="match status" value="1"/>
</dbReference>
<organism evidence="2 3">
    <name type="scientific">Faecalispora sporosphaeroides</name>
    <dbReference type="NCBI Taxonomy" id="1549"/>
    <lineage>
        <taxon>Bacteria</taxon>
        <taxon>Bacillati</taxon>
        <taxon>Bacillota</taxon>
        <taxon>Clostridia</taxon>
        <taxon>Eubacteriales</taxon>
        <taxon>Oscillospiraceae</taxon>
        <taxon>Faecalispora</taxon>
    </lineage>
</organism>
<dbReference type="Gene3D" id="3.30.70.100">
    <property type="match status" value="1"/>
</dbReference>
<dbReference type="GO" id="GO:0046872">
    <property type="term" value="F:metal ion binding"/>
    <property type="evidence" value="ECO:0007669"/>
    <property type="project" value="InterPro"/>
</dbReference>
<feature type="domain" description="HMA" evidence="1">
    <location>
        <begin position="10"/>
        <end position="76"/>
    </location>
</feature>
<evidence type="ECO:0000259" key="1">
    <source>
        <dbReference type="PROSITE" id="PS50846"/>
    </source>
</evidence>
<dbReference type="InterPro" id="IPR036163">
    <property type="entry name" value="HMA_dom_sf"/>
</dbReference>
<comment type="caution">
    <text evidence="2">The sequence shown here is derived from an EMBL/GenBank/DDBJ whole genome shotgun (WGS) entry which is preliminary data.</text>
</comment>
<dbReference type="Proteomes" id="UP000754750">
    <property type="component" value="Unassembled WGS sequence"/>
</dbReference>
<gene>
    <name evidence="2" type="ORF">E7512_02665</name>
</gene>
<dbReference type="CDD" id="cd00371">
    <property type="entry name" value="HMA"/>
    <property type="match status" value="1"/>
</dbReference>
<reference evidence="2" key="1">
    <citation type="submission" date="2019-04" db="EMBL/GenBank/DDBJ databases">
        <title>Evolution of Biomass-Degrading Anaerobic Consortia Revealed by Metagenomics.</title>
        <authorList>
            <person name="Peng X."/>
        </authorList>
    </citation>
    <scope>NUCLEOTIDE SEQUENCE</scope>
    <source>
        <strain evidence="2">SIG551</strain>
    </source>
</reference>
<accession>A0A928KPQ4</accession>
<dbReference type="AlphaFoldDB" id="A0A928KPQ4"/>
<dbReference type="PROSITE" id="PS50846">
    <property type="entry name" value="HMA_2"/>
    <property type="match status" value="1"/>
</dbReference>